<evidence type="ECO:0000256" key="4">
    <source>
        <dbReference type="PROSITE-ProRule" id="PRU00335"/>
    </source>
</evidence>
<feature type="domain" description="HTH tetR-type" evidence="5">
    <location>
        <begin position="14"/>
        <end position="74"/>
    </location>
</feature>
<feature type="DNA-binding region" description="H-T-H motif" evidence="4">
    <location>
        <begin position="37"/>
        <end position="56"/>
    </location>
</feature>
<dbReference type="SUPFAM" id="SSF48498">
    <property type="entry name" value="Tetracyclin repressor-like, C-terminal domain"/>
    <property type="match status" value="1"/>
</dbReference>
<comment type="caution">
    <text evidence="6">The sequence shown here is derived from an EMBL/GenBank/DDBJ whole genome shotgun (WGS) entry which is preliminary data.</text>
</comment>
<keyword evidence="1" id="KW-0805">Transcription regulation</keyword>
<dbReference type="Gene3D" id="1.10.10.60">
    <property type="entry name" value="Homeodomain-like"/>
    <property type="match status" value="1"/>
</dbReference>
<proteinExistence type="predicted"/>
<evidence type="ECO:0000259" key="5">
    <source>
        <dbReference type="PROSITE" id="PS50977"/>
    </source>
</evidence>
<name>A0A4R7I3W1_9ACTN</name>
<accession>A0A4R7I3W1</accession>
<dbReference type="InterPro" id="IPR036271">
    <property type="entry name" value="Tet_transcr_reg_TetR-rel_C_sf"/>
</dbReference>
<evidence type="ECO:0000256" key="1">
    <source>
        <dbReference type="ARBA" id="ARBA00023015"/>
    </source>
</evidence>
<dbReference type="OrthoDB" id="3210235at2"/>
<dbReference type="Proteomes" id="UP000294558">
    <property type="component" value="Unassembled WGS sequence"/>
</dbReference>
<evidence type="ECO:0000256" key="3">
    <source>
        <dbReference type="ARBA" id="ARBA00023163"/>
    </source>
</evidence>
<dbReference type="GO" id="GO:0003677">
    <property type="term" value="F:DNA binding"/>
    <property type="evidence" value="ECO:0007669"/>
    <property type="project" value="UniProtKB-UniRule"/>
</dbReference>
<evidence type="ECO:0000313" key="7">
    <source>
        <dbReference type="Proteomes" id="UP000294558"/>
    </source>
</evidence>
<organism evidence="6 7">
    <name type="scientific">Ilumatobacter fluminis</name>
    <dbReference type="NCBI Taxonomy" id="467091"/>
    <lineage>
        <taxon>Bacteria</taxon>
        <taxon>Bacillati</taxon>
        <taxon>Actinomycetota</taxon>
        <taxon>Acidimicrobiia</taxon>
        <taxon>Acidimicrobiales</taxon>
        <taxon>Ilumatobacteraceae</taxon>
        <taxon>Ilumatobacter</taxon>
    </lineage>
</organism>
<keyword evidence="7" id="KW-1185">Reference proteome</keyword>
<dbReference type="Pfam" id="PF00440">
    <property type="entry name" value="TetR_N"/>
    <property type="match status" value="1"/>
</dbReference>
<dbReference type="EMBL" id="SOAU01000001">
    <property type="protein sequence ID" value="TDT17639.1"/>
    <property type="molecule type" value="Genomic_DNA"/>
</dbReference>
<dbReference type="PRINTS" id="PR00455">
    <property type="entry name" value="HTHTETR"/>
</dbReference>
<keyword evidence="3" id="KW-0804">Transcription</keyword>
<dbReference type="SUPFAM" id="SSF46689">
    <property type="entry name" value="Homeodomain-like"/>
    <property type="match status" value="1"/>
</dbReference>
<gene>
    <name evidence="6" type="ORF">BDK89_3250</name>
</gene>
<dbReference type="RefSeq" id="WP_133869915.1">
    <property type="nucleotide sequence ID" value="NZ_SOAU01000001.1"/>
</dbReference>
<dbReference type="PANTHER" id="PTHR47506">
    <property type="entry name" value="TRANSCRIPTIONAL REGULATORY PROTEIN"/>
    <property type="match status" value="1"/>
</dbReference>
<keyword evidence="2 4" id="KW-0238">DNA-binding</keyword>
<dbReference type="PANTHER" id="PTHR47506:SF1">
    <property type="entry name" value="HTH-TYPE TRANSCRIPTIONAL REGULATOR YJDC"/>
    <property type="match status" value="1"/>
</dbReference>
<protein>
    <submittedName>
        <fullName evidence="6">TetR family transcriptional regulator</fullName>
    </submittedName>
</protein>
<evidence type="ECO:0000256" key="2">
    <source>
        <dbReference type="ARBA" id="ARBA00023125"/>
    </source>
</evidence>
<dbReference type="PROSITE" id="PS50977">
    <property type="entry name" value="HTH_TETR_2"/>
    <property type="match status" value="1"/>
</dbReference>
<sequence>MSSKVGRPRDGDSAETRRKILRAARVRFARDGFRATTNRMIAQDAGITSGAIYHYVESKAELYADVYCSTVDHLYSEFEQAASEHDTLFDQYGAVLRRAAELSLDDPSITGFIVAVTEETRRHPDLLALMTPQRGRHARFFAGLVEAAHERGELAPDLDLRALTDLLGSVMTGLARMSHAAGDASRYTAAVEVLERFLDGSLLNTRV</sequence>
<dbReference type="InterPro" id="IPR001647">
    <property type="entry name" value="HTH_TetR"/>
</dbReference>
<evidence type="ECO:0000313" key="6">
    <source>
        <dbReference type="EMBL" id="TDT17639.1"/>
    </source>
</evidence>
<dbReference type="AlphaFoldDB" id="A0A4R7I3W1"/>
<reference evidence="6 7" key="1">
    <citation type="submission" date="2019-03" db="EMBL/GenBank/DDBJ databases">
        <title>Sequencing the genomes of 1000 actinobacteria strains.</title>
        <authorList>
            <person name="Klenk H.-P."/>
        </authorList>
    </citation>
    <scope>NUCLEOTIDE SEQUENCE [LARGE SCALE GENOMIC DNA]</scope>
    <source>
        <strain evidence="6 7">DSM 18936</strain>
    </source>
</reference>
<dbReference type="InterPro" id="IPR009057">
    <property type="entry name" value="Homeodomain-like_sf"/>
</dbReference>
<dbReference type="Gene3D" id="1.10.357.10">
    <property type="entry name" value="Tetracycline Repressor, domain 2"/>
    <property type="match status" value="1"/>
</dbReference>